<dbReference type="NCBIfam" id="TIGR04336">
    <property type="entry name" value="AmmeMemoSam_B"/>
    <property type="match status" value="1"/>
</dbReference>
<keyword evidence="2" id="KW-1185">Reference proteome</keyword>
<sequence length="164" mass="18181">MDYVQVDNATHATEYSLEVQLPFIHTCFPELPVAPLLLGPCSTEQAQCLLKPAWEDPETLIVISSDLYHYLPRSQALLTGMQTIRLIEAKHSDRLTPDQACGYLGLKGLIQLAQQPDYVWRTIAAHHSAQSNHLNPSSLVGYAGLLLVKPLSFLSTDPAYPNEN</sequence>
<dbReference type="Gene3D" id="3.40.830.10">
    <property type="entry name" value="LigB-like"/>
    <property type="match status" value="1"/>
</dbReference>
<organism evidence="1 2">
    <name type="scientific">Thiothrix eikelboomii</name>
    <dbReference type="NCBI Taxonomy" id="92487"/>
    <lineage>
        <taxon>Bacteria</taxon>
        <taxon>Pseudomonadati</taxon>
        <taxon>Pseudomonadota</taxon>
        <taxon>Gammaproteobacteria</taxon>
        <taxon>Thiotrichales</taxon>
        <taxon>Thiotrichaceae</taxon>
        <taxon>Thiothrix</taxon>
    </lineage>
</organism>
<protein>
    <submittedName>
        <fullName evidence="1">AmmeMemoRadiSam system protein B</fullName>
    </submittedName>
</protein>
<evidence type="ECO:0000313" key="1">
    <source>
        <dbReference type="EMBL" id="SKA74891.1"/>
    </source>
</evidence>
<reference evidence="1 2" key="1">
    <citation type="submission" date="2017-02" db="EMBL/GenBank/DDBJ databases">
        <authorList>
            <person name="Peterson S.W."/>
        </authorList>
    </citation>
    <scope>NUCLEOTIDE SEQUENCE [LARGE SCALE GENOMIC DNA]</scope>
    <source>
        <strain evidence="1 2">ATCC 49788</strain>
    </source>
</reference>
<accession>A0A1T4WE09</accession>
<evidence type="ECO:0000313" key="2">
    <source>
        <dbReference type="Proteomes" id="UP000190460"/>
    </source>
</evidence>
<name>A0A1T4WE09_9GAMM</name>
<dbReference type="AlphaFoldDB" id="A0A1T4WE09"/>
<dbReference type="CDD" id="cd07361">
    <property type="entry name" value="MEMO_like"/>
    <property type="match status" value="1"/>
</dbReference>
<proteinExistence type="predicted"/>
<dbReference type="STRING" id="92487.SAMN02745130_01436"/>
<dbReference type="Proteomes" id="UP000190460">
    <property type="component" value="Unassembled WGS sequence"/>
</dbReference>
<dbReference type="Pfam" id="PF01875">
    <property type="entry name" value="Memo"/>
    <property type="match status" value="1"/>
</dbReference>
<dbReference type="EMBL" id="FUYB01000005">
    <property type="protein sequence ID" value="SKA74891.1"/>
    <property type="molecule type" value="Genomic_DNA"/>
</dbReference>
<gene>
    <name evidence="1" type="ORF">SAMN02745130_01436</name>
</gene>
<dbReference type="InterPro" id="IPR002737">
    <property type="entry name" value="MEMO1_fam"/>
</dbReference>